<evidence type="ECO:0000313" key="1">
    <source>
        <dbReference type="EMBL" id="KAF3958024.1"/>
    </source>
</evidence>
<name>A0A8J4R764_9ROSI</name>
<reference evidence="1" key="1">
    <citation type="submission" date="2020-03" db="EMBL/GenBank/DDBJ databases">
        <title>Castanea mollissima Vanexum genome sequencing.</title>
        <authorList>
            <person name="Staton M."/>
        </authorList>
    </citation>
    <scope>NUCLEOTIDE SEQUENCE</scope>
    <source>
        <tissue evidence="1">Leaf</tissue>
    </source>
</reference>
<protein>
    <submittedName>
        <fullName evidence="1">Uncharacterized protein</fullName>
    </submittedName>
</protein>
<accession>A0A8J4R764</accession>
<dbReference type="Proteomes" id="UP000737018">
    <property type="component" value="Unassembled WGS sequence"/>
</dbReference>
<keyword evidence="2" id="KW-1185">Reference proteome</keyword>
<dbReference type="AlphaFoldDB" id="A0A8J4R764"/>
<sequence>MSWIFEVEISGESISVQPLTSKTAIITNKISRSYTYMLFTASNTILQPSPCRSCMKRRYDLGGKNPKNYTE</sequence>
<comment type="caution">
    <text evidence="1">The sequence shown here is derived from an EMBL/GenBank/DDBJ whole genome shotgun (WGS) entry which is preliminary data.</text>
</comment>
<organism evidence="1 2">
    <name type="scientific">Castanea mollissima</name>
    <name type="common">Chinese chestnut</name>
    <dbReference type="NCBI Taxonomy" id="60419"/>
    <lineage>
        <taxon>Eukaryota</taxon>
        <taxon>Viridiplantae</taxon>
        <taxon>Streptophyta</taxon>
        <taxon>Embryophyta</taxon>
        <taxon>Tracheophyta</taxon>
        <taxon>Spermatophyta</taxon>
        <taxon>Magnoliopsida</taxon>
        <taxon>eudicotyledons</taxon>
        <taxon>Gunneridae</taxon>
        <taxon>Pentapetalae</taxon>
        <taxon>rosids</taxon>
        <taxon>fabids</taxon>
        <taxon>Fagales</taxon>
        <taxon>Fagaceae</taxon>
        <taxon>Castanea</taxon>
    </lineage>
</organism>
<gene>
    <name evidence="1" type="ORF">CMV_017023</name>
</gene>
<proteinExistence type="predicted"/>
<dbReference type="EMBL" id="JRKL02002660">
    <property type="protein sequence ID" value="KAF3958024.1"/>
    <property type="molecule type" value="Genomic_DNA"/>
</dbReference>
<evidence type="ECO:0000313" key="2">
    <source>
        <dbReference type="Proteomes" id="UP000737018"/>
    </source>
</evidence>